<dbReference type="EMBL" id="UINC01149320">
    <property type="protein sequence ID" value="SVD41716.1"/>
    <property type="molecule type" value="Genomic_DNA"/>
</dbReference>
<protein>
    <submittedName>
        <fullName evidence="1">Uncharacterized protein</fullName>
    </submittedName>
</protein>
<accession>A0A382V577</accession>
<reference evidence="1" key="1">
    <citation type="submission" date="2018-05" db="EMBL/GenBank/DDBJ databases">
        <authorList>
            <person name="Lanie J.A."/>
            <person name="Ng W.-L."/>
            <person name="Kazmierczak K.M."/>
            <person name="Andrzejewski T.M."/>
            <person name="Davidsen T.M."/>
            <person name="Wayne K.J."/>
            <person name="Tettelin H."/>
            <person name="Glass J.I."/>
            <person name="Rusch D."/>
            <person name="Podicherti R."/>
            <person name="Tsui H.-C.T."/>
            <person name="Winkler M.E."/>
        </authorList>
    </citation>
    <scope>NUCLEOTIDE SEQUENCE</scope>
</reference>
<dbReference type="AlphaFoldDB" id="A0A382V577"/>
<feature type="non-terminal residue" evidence="1">
    <location>
        <position position="1"/>
    </location>
</feature>
<sequence length="26" mass="3345">PIKKYVSEYNEDEKIEWYVQWKKNNL</sequence>
<evidence type="ECO:0000313" key="1">
    <source>
        <dbReference type="EMBL" id="SVD41716.1"/>
    </source>
</evidence>
<name>A0A382V577_9ZZZZ</name>
<organism evidence="1">
    <name type="scientific">marine metagenome</name>
    <dbReference type="NCBI Taxonomy" id="408172"/>
    <lineage>
        <taxon>unclassified sequences</taxon>
        <taxon>metagenomes</taxon>
        <taxon>ecological metagenomes</taxon>
    </lineage>
</organism>
<gene>
    <name evidence="1" type="ORF">METZ01_LOCUS394570</name>
</gene>
<proteinExistence type="predicted"/>